<gene>
    <name evidence="1" type="ORF">BGI27_01630</name>
    <name evidence="2" type="ORF">CGU29_01535</name>
</gene>
<evidence type="ECO:0000313" key="3">
    <source>
        <dbReference type="Proteomes" id="UP000216107"/>
    </source>
</evidence>
<keyword evidence="4" id="KW-1185">Reference proteome</keyword>
<dbReference type="EMBL" id="NMRN01000002">
    <property type="protein sequence ID" value="PAS95152.1"/>
    <property type="molecule type" value="Genomic_DNA"/>
</dbReference>
<evidence type="ECO:0000313" key="4">
    <source>
        <dbReference type="Proteomes" id="UP000623509"/>
    </source>
</evidence>
<protein>
    <submittedName>
        <fullName evidence="2">Uncharacterized protein</fullName>
    </submittedName>
</protein>
<dbReference type="Proteomes" id="UP000216107">
    <property type="component" value="Unassembled WGS sequence"/>
</dbReference>
<evidence type="ECO:0000313" key="1">
    <source>
        <dbReference type="EMBL" id="KAF7600611.1"/>
    </source>
</evidence>
<accession>A0A272EYF4</accession>
<reference evidence="2 3" key="2">
    <citation type="submission" date="2017-07" db="EMBL/GenBank/DDBJ databases">
        <title>Candidatus Dactylopiibacterium carminicum, a nitrogen-fixing symbiont of the cochineal insect Dactylopius coccus and Dactylopius opuntiae (Hemiptera: Coccoidea: Dactylopiidae).</title>
        <authorList>
            <person name="Vera A."/>
        </authorList>
    </citation>
    <scope>NUCLEOTIDE SEQUENCE [LARGE SCALE GENOMIC DNA]</scope>
    <source>
        <strain evidence="2 3">NFDCM</strain>
    </source>
</reference>
<reference evidence="1 4" key="1">
    <citation type="submission" date="2016-08" db="EMBL/GenBank/DDBJ databases">
        <title>Candidatus Dactylopiibacterium carminicum genome sequence.</title>
        <authorList>
            <person name="Ramirez-Puebla S.T."/>
            <person name="Ormeno-Orrillo E."/>
            <person name="Vera-Ponce De Leon A."/>
            <person name="Luis L."/>
            <person name="Sanchez-Flores A."/>
            <person name="Monica R."/>
            <person name="Martinez-Romero E."/>
        </authorList>
    </citation>
    <scope>NUCLEOTIDE SEQUENCE [LARGE SCALE GENOMIC DNA]</scope>
    <source>
        <strain evidence="1">END1</strain>
    </source>
</reference>
<dbReference type="Proteomes" id="UP000623509">
    <property type="component" value="Unassembled WGS sequence"/>
</dbReference>
<dbReference type="EMBL" id="MDUX01000003">
    <property type="protein sequence ID" value="KAF7600611.1"/>
    <property type="molecule type" value="Genomic_DNA"/>
</dbReference>
<sequence>MHANVLSTRMRDAQNALGALLDHEVKVLSVQVGPTDAPPTIRIRPSAFTAALQPNARPDYTLLEARTHWCGAELVWSIPKPENEV</sequence>
<evidence type="ECO:0000313" key="2">
    <source>
        <dbReference type="EMBL" id="PAS95152.1"/>
    </source>
</evidence>
<name>A0A272EYF4_9RHOO</name>
<comment type="caution">
    <text evidence="2">The sequence shown here is derived from an EMBL/GenBank/DDBJ whole genome shotgun (WGS) entry which is preliminary data.</text>
</comment>
<dbReference type="RefSeq" id="WP_095523179.1">
    <property type="nucleotide sequence ID" value="NZ_MDUX01000003.1"/>
</dbReference>
<dbReference type="AlphaFoldDB" id="A0A272EYF4"/>
<proteinExistence type="predicted"/>
<organism evidence="2 3">
    <name type="scientific">Candidatus Dactylopiibacterium carminicum</name>
    <dbReference type="NCBI Taxonomy" id="857335"/>
    <lineage>
        <taxon>Bacteria</taxon>
        <taxon>Pseudomonadati</taxon>
        <taxon>Pseudomonadota</taxon>
        <taxon>Betaproteobacteria</taxon>
        <taxon>Rhodocyclales</taxon>
        <taxon>Rhodocyclaceae</taxon>
        <taxon>Candidatus Dactylopiibacterium</taxon>
    </lineage>
</organism>